<keyword evidence="2" id="KW-1185">Reference proteome</keyword>
<accession>A0A812TQT9</accession>
<protein>
    <submittedName>
        <fullName evidence="1">NITA protein</fullName>
    </submittedName>
</protein>
<dbReference type="OrthoDB" id="10459637at2759"/>
<proteinExistence type="predicted"/>
<comment type="caution">
    <text evidence="1">The sequence shown here is derived from an EMBL/GenBank/DDBJ whole genome shotgun (WGS) entry which is preliminary data.</text>
</comment>
<sequence length="372" mass="40949">MWDLKGKLEFYRCKATVIELSEPQEVLGEKAKGRGSMGWAATPSGPLKQKLQVTSGYDNMMVRGGGSRAGEMSIDLNYRPVCSNTREGESTSVRAFALHGEEGAEPEPPSTMAAGVRLLGGLQSMADRTLNLEAGSVYGAVILMPQIARTLGWPAELSSLVVTSVTYHLLLIFLHGALLTFIDQEEIIQDAFAGQMHLCNFGGGTCDGGECPGPGGTTVTPPRIYSFNTWATRLFVRDSMQAIWPEKAEDIAKLVDPGEYGIESSLCRFLCCFVFVMMIVPEIGLCWEMANIMWQIPSEDEPWVSFREDRQLKGPRHEWLDMVRVRIAGMSRLWKAACVLLVLLPKCFLCVYSAKAGVVFLMETSDIDTARA</sequence>
<evidence type="ECO:0000313" key="2">
    <source>
        <dbReference type="Proteomes" id="UP000604046"/>
    </source>
</evidence>
<gene>
    <name evidence="1" type="primary">NITA</name>
    <name evidence="1" type="ORF">SNAT2548_LOCUS30056</name>
</gene>
<name>A0A812TQT9_9DINO</name>
<dbReference type="EMBL" id="CAJNDS010002590">
    <property type="protein sequence ID" value="CAE7536351.1"/>
    <property type="molecule type" value="Genomic_DNA"/>
</dbReference>
<evidence type="ECO:0000313" key="1">
    <source>
        <dbReference type="EMBL" id="CAE7536351.1"/>
    </source>
</evidence>
<dbReference type="AlphaFoldDB" id="A0A812TQT9"/>
<reference evidence="1" key="1">
    <citation type="submission" date="2021-02" db="EMBL/GenBank/DDBJ databases">
        <authorList>
            <person name="Dougan E. K."/>
            <person name="Rhodes N."/>
            <person name="Thang M."/>
            <person name="Chan C."/>
        </authorList>
    </citation>
    <scope>NUCLEOTIDE SEQUENCE</scope>
</reference>
<organism evidence="1 2">
    <name type="scientific">Symbiodinium natans</name>
    <dbReference type="NCBI Taxonomy" id="878477"/>
    <lineage>
        <taxon>Eukaryota</taxon>
        <taxon>Sar</taxon>
        <taxon>Alveolata</taxon>
        <taxon>Dinophyceae</taxon>
        <taxon>Suessiales</taxon>
        <taxon>Symbiodiniaceae</taxon>
        <taxon>Symbiodinium</taxon>
    </lineage>
</organism>
<dbReference type="Proteomes" id="UP000604046">
    <property type="component" value="Unassembled WGS sequence"/>
</dbReference>